<comment type="caution">
    <text evidence="1">The sequence shown here is derived from an EMBL/GenBank/DDBJ whole genome shotgun (WGS) entry which is preliminary data.</text>
</comment>
<reference evidence="1" key="1">
    <citation type="journal article" date="2020" name="mSystems">
        <title>Genome- and Community-Level Interaction Insights into Carbon Utilization and Element Cycling Functions of Hydrothermarchaeota in Hydrothermal Sediment.</title>
        <authorList>
            <person name="Zhou Z."/>
            <person name="Liu Y."/>
            <person name="Xu W."/>
            <person name="Pan J."/>
            <person name="Luo Z.H."/>
            <person name="Li M."/>
        </authorList>
    </citation>
    <scope>NUCLEOTIDE SEQUENCE [LARGE SCALE GENOMIC DNA]</scope>
    <source>
        <strain evidence="1">SpSt-488</strain>
    </source>
</reference>
<organism evidence="1">
    <name type="scientific">candidate division WOR-3 bacterium</name>
    <dbReference type="NCBI Taxonomy" id="2052148"/>
    <lineage>
        <taxon>Bacteria</taxon>
        <taxon>Bacteria division WOR-3</taxon>
    </lineage>
</organism>
<gene>
    <name evidence="1" type="ORF">ENS41_08655</name>
</gene>
<dbReference type="EMBL" id="DSUT01000184">
    <property type="protein sequence ID" value="HGK28996.1"/>
    <property type="molecule type" value="Genomic_DNA"/>
</dbReference>
<evidence type="ECO:0000313" key="1">
    <source>
        <dbReference type="EMBL" id="HGK28996.1"/>
    </source>
</evidence>
<dbReference type="AlphaFoldDB" id="A0A7C4GE59"/>
<dbReference type="InterPro" id="IPR051805">
    <property type="entry name" value="Dehydratase_Activator_Redct"/>
</dbReference>
<accession>A0A7C4GE59</accession>
<proteinExistence type="predicted"/>
<dbReference type="InterPro" id="IPR010327">
    <property type="entry name" value="FldB/FldC_alpha/beta"/>
</dbReference>
<dbReference type="Gene3D" id="3.40.50.11900">
    <property type="match status" value="1"/>
</dbReference>
<dbReference type="PANTHER" id="PTHR32329:SF2">
    <property type="entry name" value="BIFUNCTIONAL PROTEIN [INCLUDES 2-HYDROXYACYL-COA DEHYDRATASE (N-TER) AND ITS ACTIVATOR DOMAIN (C_TERM)"/>
    <property type="match status" value="1"/>
</dbReference>
<sequence length="354" mass="40605">MRATFPYLGYDTPAIRAFFDCIGAEVVEPLPVSKRTVELGVRYSPELICMPFKVTLGSFIEALEAGADTFFMAAGARRCRFGYYHYLQDRILKELDGRCRMVPVGQYSPYDFFFRVMPRVFEVSPWRVMRALRLMLVKSVLTREFRQGLNRLRAVDFGRAEELRQPTYEMVVKAGTPAEIAAARRELRRTFATNGDRPEVAVGLVGEIYYTLEQGANQDLELELGRLGAEVLFERSLYHHLRYLLGVDLSSYRSRRLAGRYLRECPGGEALRTVGEAMFYRRRNVDGIVHVFPFTCMPENIALEALQKFSEETGMPVLSLSFDEHASPTGLVTRLEAFVDLIKRRKRGRRLHRG</sequence>
<name>A0A7C4GE59_UNCW3</name>
<protein>
    <submittedName>
        <fullName evidence="1">CoA protein activase</fullName>
    </submittedName>
</protein>
<dbReference type="Pfam" id="PF06050">
    <property type="entry name" value="HGD-D"/>
    <property type="match status" value="1"/>
</dbReference>
<dbReference type="PANTHER" id="PTHR32329">
    <property type="entry name" value="BIFUNCTIONAL PROTEIN [INCLUDES 2-HYDROXYACYL-COA DEHYDRATASE (N-TER) AND ITS ACTIVATOR DOMAIN (C_TERM)-RELATED"/>
    <property type="match status" value="1"/>
</dbReference>